<feature type="compositionally biased region" description="Low complexity" evidence="1">
    <location>
        <begin position="122"/>
        <end position="147"/>
    </location>
</feature>
<dbReference type="EnsemblMetazoa" id="AFUN009397-RA">
    <property type="protein sequence ID" value="AFUN009397-PA"/>
    <property type="gene ID" value="AFUN009397"/>
</dbReference>
<protein>
    <submittedName>
        <fullName evidence="3">Uncharacterized protein</fullName>
    </submittedName>
</protein>
<organism evidence="3">
    <name type="scientific">Anopheles funestus</name>
    <name type="common">African malaria mosquito</name>
    <dbReference type="NCBI Taxonomy" id="62324"/>
    <lineage>
        <taxon>Eukaryota</taxon>
        <taxon>Metazoa</taxon>
        <taxon>Ecdysozoa</taxon>
        <taxon>Arthropoda</taxon>
        <taxon>Hexapoda</taxon>
        <taxon>Insecta</taxon>
        <taxon>Pterygota</taxon>
        <taxon>Neoptera</taxon>
        <taxon>Endopterygota</taxon>
        <taxon>Diptera</taxon>
        <taxon>Nematocera</taxon>
        <taxon>Culicoidea</taxon>
        <taxon>Culicidae</taxon>
        <taxon>Anophelinae</taxon>
        <taxon>Anopheles</taxon>
    </lineage>
</organism>
<evidence type="ECO:0000313" key="3">
    <source>
        <dbReference type="EnsemblMetazoa" id="AFUN009397-PA"/>
    </source>
</evidence>
<feature type="region of interest" description="Disordered" evidence="1">
    <location>
        <begin position="108"/>
        <end position="155"/>
    </location>
</feature>
<name>A0A182RSZ6_ANOFN</name>
<keyword evidence="2" id="KW-0732">Signal</keyword>
<feature type="signal peptide" evidence="2">
    <location>
        <begin position="1"/>
        <end position="26"/>
    </location>
</feature>
<feature type="region of interest" description="Disordered" evidence="1">
    <location>
        <begin position="610"/>
        <end position="680"/>
    </location>
</feature>
<dbReference type="AlphaFoldDB" id="A0A182RSZ6"/>
<feature type="compositionally biased region" description="Polar residues" evidence="1">
    <location>
        <begin position="633"/>
        <end position="642"/>
    </location>
</feature>
<feature type="region of interest" description="Disordered" evidence="1">
    <location>
        <begin position="313"/>
        <end position="351"/>
    </location>
</feature>
<dbReference type="VEuPathDB" id="VectorBase:AFUN009397"/>
<feature type="chain" id="PRO_5021261467" evidence="2">
    <location>
        <begin position="27"/>
        <end position="680"/>
    </location>
</feature>
<feature type="compositionally biased region" description="Basic and acidic residues" evidence="1">
    <location>
        <begin position="111"/>
        <end position="120"/>
    </location>
</feature>
<reference evidence="3" key="1">
    <citation type="submission" date="2020-05" db="UniProtKB">
        <authorList>
            <consortium name="EnsemblMetazoa"/>
        </authorList>
    </citation>
    <scope>IDENTIFICATION</scope>
    <source>
        <strain evidence="3">FUMOZ</strain>
    </source>
</reference>
<feature type="compositionally biased region" description="Basic and acidic residues" evidence="1">
    <location>
        <begin position="336"/>
        <end position="351"/>
    </location>
</feature>
<sequence>MKGSGILQAFVVILSATHYFPHYVYAQYGLGSPHILSLEDYDSDEVIPMVRRPQVPETYNFKRNYRSHPTVTNPRVLTPLATVPLTDDLVKQLQSLLTANSKKKATKRKFERMSVPEPVEKSTYTVSTPSTPTTTLSTTLSMSTMSTASNRVSETPLDSREIGKKWFPLLLQEAIENVLRKNSSEHDELDELVDQIAAGSGVYRHEASPAERYKGSSVPYRNSVDHHSKVENDMVRLNLTIGTGTHLPSLNLWENTDQLGSVPFVVNIFNNTKIGYILMKVCNDSEIRVAPEFLENAYENSTVDEDADRKVRKVLSGDKTSDEEDEQRQTLSTRSHYNERVTKKDTKRDNVKLPHVYKTTPPMLMARGSQTKEPPFFNILKTPDNEEIKYRVLLRNADSQPEKGKARAQHAIPLPKSQHPVKVLTGDRRANHPNGRQGTPKRKPLFYSQEKPTILRNHHPLKELIEVPSVEYEPDTRPPRRHSMGRVMRKYDYESLEEELPLEEPDIIYPDTNTVTQRTAKILASGKHNLPALDSNEKRHRTTPKPYKETQRYNFRRKFGTTDSDTDSNEHPTTPAASNKRDTFNIADLPGDDVLFNQATANVYVKAKKDSRLREVSYRRQQTDSDGSDETLTRSYDTSDGGSNDLFERKADRSKRILKRTDTRWESENSSEEEEDSSSS</sequence>
<proteinExistence type="predicted"/>
<feature type="region of interest" description="Disordered" evidence="1">
    <location>
        <begin position="526"/>
        <end position="585"/>
    </location>
</feature>
<feature type="compositionally biased region" description="Basic and acidic residues" evidence="1">
    <location>
        <begin position="646"/>
        <end position="667"/>
    </location>
</feature>
<feature type="compositionally biased region" description="Acidic residues" evidence="1">
    <location>
        <begin position="669"/>
        <end position="680"/>
    </location>
</feature>
<evidence type="ECO:0000256" key="2">
    <source>
        <dbReference type="SAM" id="SignalP"/>
    </source>
</evidence>
<accession>A0A182RSZ6</accession>
<evidence type="ECO:0000256" key="1">
    <source>
        <dbReference type="SAM" id="MobiDB-lite"/>
    </source>
</evidence>
<feature type="compositionally biased region" description="Basic and acidic residues" evidence="1">
    <location>
        <begin position="610"/>
        <end position="623"/>
    </location>
</feature>